<comment type="caution">
    <text evidence="1">The sequence shown here is derived from an EMBL/GenBank/DDBJ whole genome shotgun (WGS) entry which is preliminary data.</text>
</comment>
<dbReference type="Proteomes" id="UP001557470">
    <property type="component" value="Unassembled WGS sequence"/>
</dbReference>
<keyword evidence="2" id="KW-1185">Reference proteome</keyword>
<evidence type="ECO:0000313" key="2">
    <source>
        <dbReference type="Proteomes" id="UP001557470"/>
    </source>
</evidence>
<reference evidence="1 2" key="1">
    <citation type="submission" date="2024-06" db="EMBL/GenBank/DDBJ databases">
        <authorList>
            <person name="Pan Q."/>
            <person name="Wen M."/>
            <person name="Jouanno E."/>
            <person name="Zahm M."/>
            <person name="Klopp C."/>
            <person name="Cabau C."/>
            <person name="Louis A."/>
            <person name="Berthelot C."/>
            <person name="Parey E."/>
            <person name="Roest Crollius H."/>
            <person name="Montfort J."/>
            <person name="Robinson-Rechavi M."/>
            <person name="Bouchez O."/>
            <person name="Lampietro C."/>
            <person name="Lopez Roques C."/>
            <person name="Donnadieu C."/>
            <person name="Postlethwait J."/>
            <person name="Bobe J."/>
            <person name="Verreycken H."/>
            <person name="Guiguen Y."/>
        </authorList>
    </citation>
    <scope>NUCLEOTIDE SEQUENCE [LARGE SCALE GENOMIC DNA]</scope>
    <source>
        <strain evidence="1">Up_M1</strain>
        <tissue evidence="1">Testis</tissue>
    </source>
</reference>
<name>A0ABD0WHM7_UMBPY</name>
<evidence type="ECO:0000313" key="1">
    <source>
        <dbReference type="EMBL" id="KAL0969393.1"/>
    </source>
</evidence>
<organism evidence="1 2">
    <name type="scientific">Umbra pygmaea</name>
    <name type="common">Eastern mudminnow</name>
    <dbReference type="NCBI Taxonomy" id="75934"/>
    <lineage>
        <taxon>Eukaryota</taxon>
        <taxon>Metazoa</taxon>
        <taxon>Chordata</taxon>
        <taxon>Craniata</taxon>
        <taxon>Vertebrata</taxon>
        <taxon>Euteleostomi</taxon>
        <taxon>Actinopterygii</taxon>
        <taxon>Neopterygii</taxon>
        <taxon>Teleostei</taxon>
        <taxon>Protacanthopterygii</taxon>
        <taxon>Esociformes</taxon>
        <taxon>Umbridae</taxon>
        <taxon>Umbra</taxon>
    </lineage>
</organism>
<accession>A0ABD0WHM7</accession>
<gene>
    <name evidence="1" type="ORF">UPYG_G00226870</name>
</gene>
<dbReference type="EMBL" id="JAGEUA010000007">
    <property type="protein sequence ID" value="KAL0969393.1"/>
    <property type="molecule type" value="Genomic_DNA"/>
</dbReference>
<proteinExistence type="predicted"/>
<protein>
    <submittedName>
        <fullName evidence="1">Uncharacterized protein</fullName>
    </submittedName>
</protein>
<sequence length="71" mass="7572">MDCYNHPETSLSSLCTECSGDTEEDTISGKDQAGGNGVDKRNGLKVTPFRVFVPLRWPCSAGLSEPGLLLA</sequence>
<dbReference type="AlphaFoldDB" id="A0ABD0WHM7"/>